<accession>A0AAV1Z8E4</accession>
<dbReference type="Proteomes" id="UP001497382">
    <property type="component" value="Unassembled WGS sequence"/>
</dbReference>
<comment type="caution">
    <text evidence="2">The sequence shown here is derived from an EMBL/GenBank/DDBJ whole genome shotgun (WGS) entry which is preliminary data.</text>
</comment>
<keyword evidence="1" id="KW-0812">Transmembrane</keyword>
<dbReference type="InterPro" id="IPR020234">
    <property type="entry name" value="Mite_allergen_group-7"/>
</dbReference>
<evidence type="ECO:0000313" key="3">
    <source>
        <dbReference type="Proteomes" id="UP001497382"/>
    </source>
</evidence>
<dbReference type="InterPro" id="IPR038602">
    <property type="entry name" value="Mite_allergen_7_sf"/>
</dbReference>
<reference evidence="2 3" key="1">
    <citation type="submission" date="2024-04" db="EMBL/GenBank/DDBJ databases">
        <authorList>
            <person name="Rising A."/>
            <person name="Reimegard J."/>
            <person name="Sonavane S."/>
            <person name="Akerstrom W."/>
            <person name="Nylinder S."/>
            <person name="Hedman E."/>
            <person name="Kallberg Y."/>
        </authorList>
    </citation>
    <scope>NUCLEOTIDE SEQUENCE [LARGE SCALE GENOMIC DNA]</scope>
</reference>
<dbReference type="Gene3D" id="3.15.10.50">
    <property type="match status" value="1"/>
</dbReference>
<organism evidence="2 3">
    <name type="scientific">Larinioides sclopetarius</name>
    <dbReference type="NCBI Taxonomy" id="280406"/>
    <lineage>
        <taxon>Eukaryota</taxon>
        <taxon>Metazoa</taxon>
        <taxon>Ecdysozoa</taxon>
        <taxon>Arthropoda</taxon>
        <taxon>Chelicerata</taxon>
        <taxon>Arachnida</taxon>
        <taxon>Araneae</taxon>
        <taxon>Araneomorphae</taxon>
        <taxon>Entelegynae</taxon>
        <taxon>Araneoidea</taxon>
        <taxon>Araneidae</taxon>
        <taxon>Larinioides</taxon>
    </lineage>
</organism>
<proteinExistence type="predicted"/>
<keyword evidence="1" id="KW-1133">Transmembrane helix</keyword>
<sequence length="283" mass="32031">FKISHSLVKESFFGSTERPFPLCYQCGHKGVTKSFPLFVFEGKQNRRNCYEKHCATDPVGKMMGKEYRQLISLFTVILVALNFLISGSAAESQKHLVRHKRNIICFFGLTGFISDMFYEALKGIQKYDPVPIGSLMDGKLQNGVFEGLSSLQNDTNINVDCDHELVVLSTVLDVSGAYINYQWKQKLLMTFSGSVWTKVKDIQFALELTLNMTHGIRLDVTNLKLTKMEGLQFGFSGLGPLNPLIKLLGNVVLNVWEQKIGKKIEELLRNTLESELSKFRISF</sequence>
<feature type="transmembrane region" description="Helical" evidence="1">
    <location>
        <begin position="70"/>
        <end position="89"/>
    </location>
</feature>
<name>A0AAV1Z8E4_9ARAC</name>
<evidence type="ECO:0000256" key="1">
    <source>
        <dbReference type="SAM" id="Phobius"/>
    </source>
</evidence>
<dbReference type="AlphaFoldDB" id="A0AAV1Z8E4"/>
<keyword evidence="3" id="KW-1185">Reference proteome</keyword>
<dbReference type="Pfam" id="PF16984">
    <property type="entry name" value="Grp7_allergen"/>
    <property type="match status" value="1"/>
</dbReference>
<gene>
    <name evidence="2" type="ORF">LARSCL_LOCUS3936</name>
</gene>
<protein>
    <submittedName>
        <fullName evidence="2">Uncharacterized protein</fullName>
    </submittedName>
</protein>
<keyword evidence="1" id="KW-0472">Membrane</keyword>
<dbReference type="EMBL" id="CAXIEN010000031">
    <property type="protein sequence ID" value="CAL1267993.1"/>
    <property type="molecule type" value="Genomic_DNA"/>
</dbReference>
<feature type="non-terminal residue" evidence="2">
    <location>
        <position position="1"/>
    </location>
</feature>
<evidence type="ECO:0000313" key="2">
    <source>
        <dbReference type="EMBL" id="CAL1267993.1"/>
    </source>
</evidence>